<feature type="compositionally biased region" description="Low complexity" evidence="2">
    <location>
        <begin position="775"/>
        <end position="800"/>
    </location>
</feature>
<accession>A0AAU9VRG6</accession>
<evidence type="ECO:0000313" key="4">
    <source>
        <dbReference type="Proteomes" id="UP001159428"/>
    </source>
</evidence>
<feature type="compositionally biased region" description="Low complexity" evidence="2">
    <location>
        <begin position="807"/>
        <end position="829"/>
    </location>
</feature>
<keyword evidence="1" id="KW-0175">Coiled coil</keyword>
<organism evidence="3 4">
    <name type="scientific">Pocillopora meandrina</name>
    <dbReference type="NCBI Taxonomy" id="46732"/>
    <lineage>
        <taxon>Eukaryota</taxon>
        <taxon>Metazoa</taxon>
        <taxon>Cnidaria</taxon>
        <taxon>Anthozoa</taxon>
        <taxon>Hexacorallia</taxon>
        <taxon>Scleractinia</taxon>
        <taxon>Astrocoeniina</taxon>
        <taxon>Pocilloporidae</taxon>
        <taxon>Pocillopora</taxon>
    </lineage>
</organism>
<sequence length="916" mass="101450">MASGGPAEVIDAEKTLNCGIENFQSVTEEHFEGNNLAEEGQDPGSSYSFPGETENEKDNNQSAASSVSEDDNESVLQSSRAPNTSALETLVRTACESLAVSTLLAGNSSSNNLLDAPCHQPSQDTPVGHASRLRIVASNSSATSNLYAPSTSALGETSAADDAVFSVIFGHRDPNSRASAVEEEHDTSQSKDLPEPSLDLTHNRLSDMGDVEGSSEELERRRASERERKRKPVRFQSPTEDELKAKKKRRRRMNPLLRIPRRDPAIPFKCDLCGSPYVINPSRRGNRPKLSSHQPSPRHKVDPATGKTLTLCNACGLSFDRPKKPRRERCEPDPEEKKKYLEEANQFAMSLVEGLGDPDAERLCCPHFKFRACGCLQSYIIGDGSNMQESRERANDMLQMLKKAKELSNKKCYDVEEVRNQAKSTKRSKNIGLGNGQRKCTEFEEYVLEKRKHLRDTLKLCERATQRVLLYSNNFLHKKLKTDPSKPLRIVRQKGKAALGKLKAMEDLPKERCCVDNCVMIAMTHTNLLKQWRDRAISGQTEARRVLAEMLTPSGGARSNCYKFISWVTGCSHSTIGRVNEQMKETGGDREPPSHGLIKWWQENPKPKKTKLKDPQQAQVDTVQQVALQQIQQSLPQVNILQAAVSSAGLSAVMMQPAVSSGIPALTTVNSSQLAQTQLLPTVTFTNGTIQVQGAPVQIQTAQPIQVPQVQVQVQQQLQQQQLQYQQQIQQLQLQQLQLQQQQQQLQQQLQQTQQLQQQASQQLQAHVVHQLQPQPLQQPASQQQQQQQQQVQQQQQAPQTQPPPQQQQQAPQVAQQTTQPQQQLVQQAESQETPPNVTITMATSNTLTTAALQGNLTASQATPLNTESLFATDGFHILSAVQPQVVTLPVSPQSAVGQAVPVSLIQTPNGQQGLQ</sequence>
<dbReference type="EMBL" id="CALNXJ010000002">
    <property type="protein sequence ID" value="CAH3034315.1"/>
    <property type="molecule type" value="Genomic_DNA"/>
</dbReference>
<proteinExistence type="predicted"/>
<comment type="caution">
    <text evidence="3">The sequence shown here is derived from an EMBL/GenBank/DDBJ whole genome shotgun (WGS) entry which is preliminary data.</text>
</comment>
<feature type="compositionally biased region" description="Basic and acidic residues" evidence="2">
    <location>
        <begin position="217"/>
        <end position="227"/>
    </location>
</feature>
<feature type="region of interest" description="Disordered" evidence="2">
    <location>
        <begin position="775"/>
        <end position="836"/>
    </location>
</feature>
<feature type="region of interest" description="Disordered" evidence="2">
    <location>
        <begin position="175"/>
        <end position="256"/>
    </location>
</feature>
<feature type="region of interest" description="Disordered" evidence="2">
    <location>
        <begin position="279"/>
        <end position="305"/>
    </location>
</feature>
<dbReference type="AlphaFoldDB" id="A0AAU9VRG6"/>
<evidence type="ECO:0000256" key="1">
    <source>
        <dbReference type="SAM" id="Coils"/>
    </source>
</evidence>
<evidence type="ECO:0000256" key="2">
    <source>
        <dbReference type="SAM" id="MobiDB-lite"/>
    </source>
</evidence>
<protein>
    <submittedName>
        <fullName evidence="3">Uncharacterized protein</fullName>
    </submittedName>
</protein>
<gene>
    <name evidence="3" type="ORF">PMEA_00010580</name>
</gene>
<feature type="region of interest" description="Disordered" evidence="2">
    <location>
        <begin position="27"/>
        <end position="81"/>
    </location>
</feature>
<reference evidence="3 4" key="1">
    <citation type="submission" date="2022-05" db="EMBL/GenBank/DDBJ databases">
        <authorList>
            <consortium name="Genoscope - CEA"/>
            <person name="William W."/>
        </authorList>
    </citation>
    <scope>NUCLEOTIDE SEQUENCE [LARGE SCALE GENOMIC DNA]</scope>
</reference>
<dbReference type="Proteomes" id="UP001159428">
    <property type="component" value="Unassembled WGS sequence"/>
</dbReference>
<evidence type="ECO:0000313" key="3">
    <source>
        <dbReference type="EMBL" id="CAH3034315.1"/>
    </source>
</evidence>
<name>A0AAU9VRG6_9CNID</name>
<keyword evidence="4" id="KW-1185">Reference proteome</keyword>
<feature type="compositionally biased region" description="Basic and acidic residues" evidence="2">
    <location>
        <begin position="175"/>
        <end position="194"/>
    </location>
</feature>
<feature type="coiled-coil region" evidence="1">
    <location>
        <begin position="715"/>
        <end position="766"/>
    </location>
</feature>